<dbReference type="Proteomes" id="UP001157914">
    <property type="component" value="Unassembled WGS sequence"/>
</dbReference>
<sequence>MKAIVSSTLFLIASTQMVEAGPCADKFIALFTQPDQGVATKTLATTEFKGAPPMTNEFHFLSLTHNMTVPISPPQPWVMTYETVMYQSSDKGNTWTKVRDLEAPAPEAVLEQKLTDAQTLRNTDCALEEIDGVAYERIAGDITLSQGMVTENRYTYFVRQSDGFIAKAIYDTKAPNFEMVITQEIEPAPDLQLPVPD</sequence>
<evidence type="ECO:0000313" key="3">
    <source>
        <dbReference type="Proteomes" id="UP001157914"/>
    </source>
</evidence>
<evidence type="ECO:0000313" key="2">
    <source>
        <dbReference type="EMBL" id="SMP30032.1"/>
    </source>
</evidence>
<protein>
    <submittedName>
        <fullName evidence="2">Uncharacterized protein</fullName>
    </submittedName>
</protein>
<accession>A0ABY1PCD6</accession>
<dbReference type="EMBL" id="FXTT01000004">
    <property type="protein sequence ID" value="SMP30032.1"/>
    <property type="molecule type" value="Genomic_DNA"/>
</dbReference>
<feature type="chain" id="PRO_5045227511" evidence="1">
    <location>
        <begin position="21"/>
        <end position="197"/>
    </location>
</feature>
<organism evidence="2 3">
    <name type="scientific">Roseibium denhamense</name>
    <dbReference type="NCBI Taxonomy" id="76305"/>
    <lineage>
        <taxon>Bacteria</taxon>
        <taxon>Pseudomonadati</taxon>
        <taxon>Pseudomonadota</taxon>
        <taxon>Alphaproteobacteria</taxon>
        <taxon>Hyphomicrobiales</taxon>
        <taxon>Stappiaceae</taxon>
        <taxon>Roseibium</taxon>
    </lineage>
</organism>
<dbReference type="RefSeq" id="WP_155193483.1">
    <property type="nucleotide sequence ID" value="NZ_BAAAEA010000004.1"/>
</dbReference>
<feature type="signal peptide" evidence="1">
    <location>
        <begin position="1"/>
        <end position="20"/>
    </location>
</feature>
<proteinExistence type="predicted"/>
<evidence type="ECO:0000256" key="1">
    <source>
        <dbReference type="SAM" id="SignalP"/>
    </source>
</evidence>
<name>A0ABY1PCD6_9HYPH</name>
<comment type="caution">
    <text evidence="2">The sequence shown here is derived from an EMBL/GenBank/DDBJ whole genome shotgun (WGS) entry which is preliminary data.</text>
</comment>
<keyword evidence="1" id="KW-0732">Signal</keyword>
<keyword evidence="3" id="KW-1185">Reference proteome</keyword>
<reference evidence="2 3" key="1">
    <citation type="submission" date="2017-05" db="EMBL/GenBank/DDBJ databases">
        <authorList>
            <person name="Varghese N."/>
            <person name="Submissions S."/>
        </authorList>
    </citation>
    <scope>NUCLEOTIDE SEQUENCE [LARGE SCALE GENOMIC DNA]</scope>
    <source>
        <strain evidence="2 3">DSM 15949</strain>
    </source>
</reference>
<dbReference type="SUPFAM" id="SSF110296">
    <property type="entry name" value="Oligoxyloglucan reducing end-specific cellobiohydrolase"/>
    <property type="match status" value="1"/>
</dbReference>
<gene>
    <name evidence="2" type="ORF">SAMN06265374_3191</name>
</gene>